<evidence type="ECO:0000256" key="2">
    <source>
        <dbReference type="SAM" id="Phobius"/>
    </source>
</evidence>
<feature type="compositionally biased region" description="Polar residues" evidence="1">
    <location>
        <begin position="604"/>
        <end position="614"/>
    </location>
</feature>
<evidence type="ECO:0000313" key="3">
    <source>
        <dbReference type="EMBL" id="MBB6480031.1"/>
    </source>
</evidence>
<dbReference type="EMBL" id="JACHGJ010000002">
    <property type="protein sequence ID" value="MBB6480031.1"/>
    <property type="molecule type" value="Genomic_DNA"/>
</dbReference>
<protein>
    <recommendedName>
        <fullName evidence="5">TerB-C domain-containing protein</fullName>
    </recommendedName>
</protein>
<feature type="transmembrane region" description="Helical" evidence="2">
    <location>
        <begin position="41"/>
        <end position="61"/>
    </location>
</feature>
<gene>
    <name evidence="3" type="ORF">HNR50_001689</name>
</gene>
<dbReference type="Proteomes" id="UP000587760">
    <property type="component" value="Unassembled WGS sequence"/>
</dbReference>
<dbReference type="AlphaFoldDB" id="A0A841R9J0"/>
<sequence length="614" mass="69368">MTDRNYRSFYSAPSQSPSSRLAAGLLRRIKGAARKERWGSAIFRIAWTAGPVTYLGLQGGYYIAYGKPASSAVFIYFAGYTLIAGLFALSARFIYNATHGDRESADQEALEFVFDALPLRIVEIRNLQLKVLDPFGRKVMAAKYLLENPNAGSESFSTAIQDLLEDEELAALFRRMETYRGNGLYVRAEEIQQEISPLISSRLDRLKEVSGPLSESLSHRILDEGKTDLAGRKRIRGFLSRCYSAIDKDDLKRMSLSDAEEIFILLFEIINGRSFPSFRIEYRGEKSYTESARTLQKAKREYRAAIYKRNDTIRILAELLYKPVPGTSGLTGQLKKSSRKRGPGIHKVLASIPDIRSARIFQDRIIESMKVLLSGPDRHSTRAKNCMALYKRLHRQGKSAAKAYENFSKAWEKRESLLRSPRSGRKKLLKKGEKGTGVVLIPSLTSLDRNRILPFARKIKDKLEEFDAKHENSVMQANDEKELAIDLMLIADDYLPLEEIPVQQAIEGTVSAYVSRSGRKSAGAAETDWGLTLVKDNLHPEQQVLHEVLDNLLAFERLKLREDDIDYLAEMLGADRDFLFDKIKKTDVQEDFSPEPPYVVPSPDSLSAGENSRD</sequence>
<evidence type="ECO:0000313" key="4">
    <source>
        <dbReference type="Proteomes" id="UP000587760"/>
    </source>
</evidence>
<name>A0A841R9J0_9SPIO</name>
<feature type="transmembrane region" description="Helical" evidence="2">
    <location>
        <begin position="73"/>
        <end position="95"/>
    </location>
</feature>
<keyword evidence="2" id="KW-0472">Membrane</keyword>
<feature type="region of interest" description="Disordered" evidence="1">
    <location>
        <begin position="590"/>
        <end position="614"/>
    </location>
</feature>
<keyword evidence="2" id="KW-1133">Transmembrane helix</keyword>
<evidence type="ECO:0008006" key="5">
    <source>
        <dbReference type="Google" id="ProtNLM"/>
    </source>
</evidence>
<comment type="caution">
    <text evidence="3">The sequence shown here is derived from an EMBL/GenBank/DDBJ whole genome shotgun (WGS) entry which is preliminary data.</text>
</comment>
<evidence type="ECO:0000256" key="1">
    <source>
        <dbReference type="SAM" id="MobiDB-lite"/>
    </source>
</evidence>
<organism evidence="3 4">
    <name type="scientific">Spirochaeta isovalerica</name>
    <dbReference type="NCBI Taxonomy" id="150"/>
    <lineage>
        <taxon>Bacteria</taxon>
        <taxon>Pseudomonadati</taxon>
        <taxon>Spirochaetota</taxon>
        <taxon>Spirochaetia</taxon>
        <taxon>Spirochaetales</taxon>
        <taxon>Spirochaetaceae</taxon>
        <taxon>Spirochaeta</taxon>
    </lineage>
</organism>
<proteinExistence type="predicted"/>
<reference evidence="3 4" key="1">
    <citation type="submission" date="2020-08" db="EMBL/GenBank/DDBJ databases">
        <title>Genomic Encyclopedia of Type Strains, Phase IV (KMG-IV): sequencing the most valuable type-strain genomes for metagenomic binning, comparative biology and taxonomic classification.</title>
        <authorList>
            <person name="Goeker M."/>
        </authorList>
    </citation>
    <scope>NUCLEOTIDE SEQUENCE [LARGE SCALE GENOMIC DNA]</scope>
    <source>
        <strain evidence="3 4">DSM 2461</strain>
    </source>
</reference>
<accession>A0A841R9J0</accession>
<keyword evidence="4" id="KW-1185">Reference proteome</keyword>
<keyword evidence="2" id="KW-0812">Transmembrane</keyword>
<dbReference type="RefSeq" id="WP_184745798.1">
    <property type="nucleotide sequence ID" value="NZ_JACHGJ010000002.1"/>
</dbReference>